<dbReference type="Pfam" id="PF03573">
    <property type="entry name" value="OprD"/>
    <property type="match status" value="1"/>
</dbReference>
<dbReference type="InterPro" id="IPR023614">
    <property type="entry name" value="Porin_dom_sf"/>
</dbReference>
<dbReference type="PANTHER" id="PTHR34596">
    <property type="entry name" value="CHITOPORIN"/>
    <property type="match status" value="1"/>
</dbReference>
<reference evidence="5" key="1">
    <citation type="journal article" date="2018" name="Genome Biol.">
        <title>SKESA: strategic k-mer extension for scrupulous assemblies.</title>
        <authorList>
            <person name="Souvorov A."/>
            <person name="Agarwala R."/>
            <person name="Lipman D.J."/>
        </authorList>
    </citation>
    <scope>NUCLEOTIDE SEQUENCE</scope>
    <source>
        <strain evidence="5">CAV1698</strain>
    </source>
</reference>
<dbReference type="AlphaFoldDB" id="A0A9C7V4E3"/>
<feature type="signal peptide" evidence="4">
    <location>
        <begin position="1"/>
        <end position="22"/>
    </location>
</feature>
<name>A0A9C7V4E3_CITAM</name>
<dbReference type="EMBL" id="DACYAJ020000078">
    <property type="protein sequence ID" value="HCD1258487.1"/>
    <property type="molecule type" value="Genomic_DNA"/>
</dbReference>
<dbReference type="Proteomes" id="UP000862426">
    <property type="component" value="Unassembled WGS sequence"/>
</dbReference>
<gene>
    <name evidence="5" type="ORF">JD854_RS26045</name>
</gene>
<keyword evidence="3 4" id="KW-0732">Signal</keyword>
<protein>
    <submittedName>
        <fullName evidence="5">OprD family outer membrane porin</fullName>
    </submittedName>
</protein>
<dbReference type="Gene3D" id="2.40.160.10">
    <property type="entry name" value="Porin"/>
    <property type="match status" value="1"/>
</dbReference>
<evidence type="ECO:0000313" key="5">
    <source>
        <dbReference type="EMBL" id="HCD1258487.1"/>
    </source>
</evidence>
<evidence type="ECO:0000256" key="2">
    <source>
        <dbReference type="ARBA" id="ARBA00022448"/>
    </source>
</evidence>
<dbReference type="GO" id="GO:0015288">
    <property type="term" value="F:porin activity"/>
    <property type="evidence" value="ECO:0007669"/>
    <property type="project" value="TreeGrafter"/>
</dbReference>
<comment type="similarity">
    <text evidence="1">Belongs to the outer membrane porin (Opr) (TC 1.B.25) family.</text>
</comment>
<dbReference type="PANTHER" id="PTHR34596:SF2">
    <property type="entry name" value="CHITOPORIN"/>
    <property type="match status" value="1"/>
</dbReference>
<dbReference type="GO" id="GO:0016020">
    <property type="term" value="C:membrane"/>
    <property type="evidence" value="ECO:0007669"/>
    <property type="project" value="InterPro"/>
</dbReference>
<accession>A0A9C7V4E3</accession>
<sequence>MMSNKKLSVLALGLICSTSAFANETASSFDKWFSEGSVHGAMKSYYFAETFDKEGSHDSQIWANGGNIAFNTAELNGFELGGEFQGSYINSRNDRDGKTAGSMDADGAILSESYLKYTLGDTIFKGGRQHFSSPFVADSDSRLIKESFEMYQIRNKSLLNTEISAGYVTKYQTRTDKSYYADNDFVEFEQNGTGRPGEFYDIGDSGMWFAQVNTSPSKKIKIQASYADVIGEVKALYADVKYTLPIPLKSYIAAQFYTNSWDNPDFANNNLFGIKFGANHNNFEFFAAYTTVSGSEGEHRVFRGIGQGAYYQFTTTTKTAGVDAFEAGTDSYQLGVGYKYNQLDGKLRFTSFNNPEVGKDLDEWTLNLVYGFSGDFKNCLVSVDFSVLDYENNDKDATDLRTKFIYKF</sequence>
<organism evidence="5 6">
    <name type="scientific">Citrobacter amalonaticus</name>
    <dbReference type="NCBI Taxonomy" id="35703"/>
    <lineage>
        <taxon>Bacteria</taxon>
        <taxon>Pseudomonadati</taxon>
        <taxon>Pseudomonadota</taxon>
        <taxon>Gammaproteobacteria</taxon>
        <taxon>Enterobacterales</taxon>
        <taxon>Enterobacteriaceae</taxon>
        <taxon>Citrobacter</taxon>
    </lineage>
</organism>
<evidence type="ECO:0000313" key="6">
    <source>
        <dbReference type="Proteomes" id="UP000862426"/>
    </source>
</evidence>
<evidence type="ECO:0000256" key="1">
    <source>
        <dbReference type="ARBA" id="ARBA00009075"/>
    </source>
</evidence>
<evidence type="ECO:0000256" key="3">
    <source>
        <dbReference type="ARBA" id="ARBA00022729"/>
    </source>
</evidence>
<dbReference type="InterPro" id="IPR005318">
    <property type="entry name" value="OM_porin_bac"/>
</dbReference>
<feature type="chain" id="PRO_5039028284" evidence="4">
    <location>
        <begin position="23"/>
        <end position="408"/>
    </location>
</feature>
<reference evidence="5" key="2">
    <citation type="submission" date="2022-05" db="EMBL/GenBank/DDBJ databases">
        <authorList>
            <consortium name="NCBI Pathogen Detection Project"/>
        </authorList>
    </citation>
    <scope>NUCLEOTIDE SEQUENCE</scope>
    <source>
        <strain evidence="5">CAV1698</strain>
    </source>
</reference>
<evidence type="ECO:0000256" key="4">
    <source>
        <dbReference type="SAM" id="SignalP"/>
    </source>
</evidence>
<keyword evidence="2" id="KW-0813">Transport</keyword>
<proteinExistence type="inferred from homology"/>
<comment type="caution">
    <text evidence="5">The sequence shown here is derived from an EMBL/GenBank/DDBJ whole genome shotgun (WGS) entry which is preliminary data.</text>
</comment>